<dbReference type="Gene3D" id="1.25.40.420">
    <property type="match status" value="1"/>
</dbReference>
<comment type="caution">
    <text evidence="2">The sequence shown here is derived from an EMBL/GenBank/DDBJ whole genome shotgun (WGS) entry which is preliminary data.</text>
</comment>
<proteinExistence type="predicted"/>
<protein>
    <recommendedName>
        <fullName evidence="1">BACK domain-containing protein</fullName>
    </recommendedName>
</protein>
<dbReference type="GO" id="GO:0048512">
    <property type="term" value="P:circadian behavior"/>
    <property type="evidence" value="ECO:0007669"/>
    <property type="project" value="TreeGrafter"/>
</dbReference>
<organism evidence="2 3">
    <name type="scientific">Dinothrombium tinctorium</name>
    <dbReference type="NCBI Taxonomy" id="1965070"/>
    <lineage>
        <taxon>Eukaryota</taxon>
        <taxon>Metazoa</taxon>
        <taxon>Ecdysozoa</taxon>
        <taxon>Arthropoda</taxon>
        <taxon>Chelicerata</taxon>
        <taxon>Arachnida</taxon>
        <taxon>Acari</taxon>
        <taxon>Acariformes</taxon>
        <taxon>Trombidiformes</taxon>
        <taxon>Prostigmata</taxon>
        <taxon>Anystina</taxon>
        <taxon>Parasitengona</taxon>
        <taxon>Trombidioidea</taxon>
        <taxon>Trombidiidae</taxon>
        <taxon>Dinothrombium</taxon>
    </lineage>
</organism>
<evidence type="ECO:0000313" key="2">
    <source>
        <dbReference type="EMBL" id="RWS09554.1"/>
    </source>
</evidence>
<dbReference type="SUPFAM" id="SSF49599">
    <property type="entry name" value="TRAF domain-like"/>
    <property type="match status" value="1"/>
</dbReference>
<dbReference type="GO" id="GO:0008344">
    <property type="term" value="P:adult locomotory behavior"/>
    <property type="evidence" value="ECO:0007669"/>
    <property type="project" value="TreeGrafter"/>
</dbReference>
<dbReference type="EMBL" id="NCKU01002455">
    <property type="protein sequence ID" value="RWS09554.1"/>
    <property type="molecule type" value="Genomic_DNA"/>
</dbReference>
<dbReference type="PANTHER" id="PTHR46306:SF1">
    <property type="entry name" value="BTB_POZ DOMAIN-CONTAINING PROTEIN 9"/>
    <property type="match status" value="1"/>
</dbReference>
<dbReference type="Gene3D" id="2.60.210.10">
    <property type="entry name" value="Apoptosis, Tumor Necrosis Factor Receptor Associated Protein 2, Chain A"/>
    <property type="match status" value="1"/>
</dbReference>
<dbReference type="GO" id="GO:0005737">
    <property type="term" value="C:cytoplasm"/>
    <property type="evidence" value="ECO:0007669"/>
    <property type="project" value="TreeGrafter"/>
</dbReference>
<evidence type="ECO:0000259" key="1">
    <source>
        <dbReference type="Pfam" id="PF07707"/>
    </source>
</evidence>
<dbReference type="OrthoDB" id="10027872at2759"/>
<accession>A0A3S3S5Q2</accession>
<dbReference type="AlphaFoldDB" id="A0A3S3S5Q2"/>
<dbReference type="InterPro" id="IPR008974">
    <property type="entry name" value="TRAF-like"/>
</dbReference>
<keyword evidence="3" id="KW-1185">Reference proteome</keyword>
<name>A0A3S3S5Q2_9ACAR</name>
<feature type="domain" description="BACK" evidence="1">
    <location>
        <begin position="23"/>
        <end position="122"/>
    </location>
</feature>
<dbReference type="Pfam" id="PF07707">
    <property type="entry name" value="BACK"/>
    <property type="match status" value="1"/>
</dbReference>
<dbReference type="Proteomes" id="UP000285301">
    <property type="component" value="Unassembled WGS sequence"/>
</dbReference>
<sequence>MTNIESRLTLLLKRDVKIDNLLEFYHASSEKKLNHVFDVIYGKIVDDNLDTILTTPSLFTAFPFQLFLKVIENPRICLKEIEIFKVCHVWIEANDAKDAQIQSIMNCVRFELIDWQNLVNLVYASNFVKESTIVQALRVKSQRELQEKFSRHERNNCFKLDANIISLLRDKKVTSEIVEIKGFKWQLEVNVNGCDDYFDEPVNVSIYCFNNCHEENYAYRASFRVSVLRQIQFEDFYKDFSAVFTEKVPCVRVKALTKWSVILDPLNYFVNENCIQFEFMVKSVTKVRRTEINLENEKCNGFLKSSNI</sequence>
<evidence type="ECO:0000313" key="3">
    <source>
        <dbReference type="Proteomes" id="UP000285301"/>
    </source>
</evidence>
<gene>
    <name evidence="2" type="ORF">B4U79_17681</name>
</gene>
<dbReference type="PANTHER" id="PTHR46306">
    <property type="entry name" value="BTB/POZ DOMAIN-CONTAINING PROTEIN 9"/>
    <property type="match status" value="1"/>
</dbReference>
<dbReference type="GO" id="GO:0050804">
    <property type="term" value="P:modulation of chemical synaptic transmission"/>
    <property type="evidence" value="ECO:0007669"/>
    <property type="project" value="TreeGrafter"/>
</dbReference>
<dbReference type="InterPro" id="IPR011705">
    <property type="entry name" value="BACK"/>
</dbReference>
<dbReference type="InterPro" id="IPR052407">
    <property type="entry name" value="BTB_POZ_domain_cont_9"/>
</dbReference>
<reference evidence="2 3" key="1">
    <citation type="journal article" date="2018" name="Gigascience">
        <title>Genomes of trombidid mites reveal novel predicted allergens and laterally-transferred genes associated with secondary metabolism.</title>
        <authorList>
            <person name="Dong X."/>
            <person name="Chaisiri K."/>
            <person name="Xia D."/>
            <person name="Armstrong S.D."/>
            <person name="Fang Y."/>
            <person name="Donnelly M.J."/>
            <person name="Kadowaki T."/>
            <person name="McGarry J.W."/>
            <person name="Darby A.C."/>
            <person name="Makepeace B.L."/>
        </authorList>
    </citation>
    <scope>NUCLEOTIDE SEQUENCE [LARGE SCALE GENOMIC DNA]</scope>
    <source>
        <strain evidence="2">UoL-WK</strain>
    </source>
</reference>